<dbReference type="InterPro" id="IPR000210">
    <property type="entry name" value="BTB/POZ_dom"/>
</dbReference>
<dbReference type="PANTHER" id="PTHR46475">
    <property type="entry name" value="REGULATORY PROTEIN NPR3"/>
    <property type="match status" value="1"/>
</dbReference>
<dbReference type="PANTHER" id="PTHR46475:SF2">
    <property type="entry name" value="REGULATORY PROTEIN NPR3"/>
    <property type="match status" value="1"/>
</dbReference>
<dbReference type="EMBL" id="JAHRHJ020003813">
    <property type="protein sequence ID" value="KAH9289550.1"/>
    <property type="molecule type" value="Genomic_DNA"/>
</dbReference>
<feature type="non-terminal residue" evidence="4">
    <location>
        <position position="149"/>
    </location>
</feature>
<dbReference type="GO" id="GO:0009862">
    <property type="term" value="P:systemic acquired resistance, salicylic acid mediated signaling pathway"/>
    <property type="evidence" value="ECO:0007669"/>
    <property type="project" value="InterPro"/>
</dbReference>
<gene>
    <name evidence="4" type="ORF">KI387_033667</name>
</gene>
<keyword evidence="5" id="KW-1185">Reference proteome</keyword>
<evidence type="ECO:0000256" key="1">
    <source>
        <dbReference type="ARBA" id="ARBA00004906"/>
    </source>
</evidence>
<dbReference type="Gene3D" id="3.30.710.10">
    <property type="entry name" value="Potassium Channel Kv1.1, Chain A"/>
    <property type="match status" value="1"/>
</dbReference>
<feature type="domain" description="BTB" evidence="2">
    <location>
        <begin position="31"/>
        <end position="106"/>
    </location>
</feature>
<dbReference type="InterPro" id="IPR044292">
    <property type="entry name" value="NPR"/>
</dbReference>
<evidence type="ECO:0000313" key="5">
    <source>
        <dbReference type="Proteomes" id="UP000824469"/>
    </source>
</evidence>
<dbReference type="GO" id="GO:2000031">
    <property type="term" value="P:regulation of salicylic acid mediated signaling pathway"/>
    <property type="evidence" value="ECO:0007669"/>
    <property type="project" value="InterPro"/>
</dbReference>
<dbReference type="GO" id="GO:0005634">
    <property type="term" value="C:nucleus"/>
    <property type="evidence" value="ECO:0007669"/>
    <property type="project" value="TreeGrafter"/>
</dbReference>
<organism evidence="4 5">
    <name type="scientific">Taxus chinensis</name>
    <name type="common">Chinese yew</name>
    <name type="synonym">Taxus wallichiana var. chinensis</name>
    <dbReference type="NCBI Taxonomy" id="29808"/>
    <lineage>
        <taxon>Eukaryota</taxon>
        <taxon>Viridiplantae</taxon>
        <taxon>Streptophyta</taxon>
        <taxon>Embryophyta</taxon>
        <taxon>Tracheophyta</taxon>
        <taxon>Spermatophyta</taxon>
        <taxon>Pinopsida</taxon>
        <taxon>Pinidae</taxon>
        <taxon>Conifers II</taxon>
        <taxon>Cupressales</taxon>
        <taxon>Taxaceae</taxon>
        <taxon>Taxus</taxon>
    </lineage>
</organism>
<sequence length="149" mass="16418">GGASNGPEIVALQKLSLNIESLLSGSDIDCSDAEIVVEGHRVRVHRCILAARSSSFKEKFFCGNSQTRNAKLSYDLKDWVIQGYVGYDAFMILLGYLYSGKVKAPPPRVCTCIDLTCVHDVCRPAVDFFLQLMYGAHVFIIPELVSLSQ</sequence>
<dbReference type="GO" id="GO:0050832">
    <property type="term" value="P:defense response to fungus"/>
    <property type="evidence" value="ECO:0007669"/>
    <property type="project" value="TreeGrafter"/>
</dbReference>
<dbReference type="GO" id="GO:2000022">
    <property type="term" value="P:regulation of jasmonic acid mediated signaling pathway"/>
    <property type="evidence" value="ECO:0007669"/>
    <property type="project" value="InterPro"/>
</dbReference>
<proteinExistence type="predicted"/>
<dbReference type="PROSITE" id="PS52046">
    <property type="entry name" value="ZF_C2HC_NPR"/>
    <property type="match status" value="1"/>
</dbReference>
<dbReference type="Proteomes" id="UP000824469">
    <property type="component" value="Unassembled WGS sequence"/>
</dbReference>
<comment type="pathway">
    <text evidence="1">Protein modification; protein ubiquitination.</text>
</comment>
<dbReference type="OMA" id="LFTHHAH"/>
<comment type="caution">
    <text evidence="4">The sequence shown here is derived from an EMBL/GenBank/DDBJ whole genome shotgun (WGS) entry which is preliminary data.</text>
</comment>
<feature type="domain" description="C2HC NPR-type" evidence="3">
    <location>
        <begin position="109"/>
        <end position="123"/>
    </location>
</feature>
<protein>
    <recommendedName>
        <fullName evidence="6">BTB domain-containing protein</fullName>
    </recommendedName>
</protein>
<evidence type="ECO:0000259" key="3">
    <source>
        <dbReference type="PROSITE" id="PS52046"/>
    </source>
</evidence>
<dbReference type="Pfam" id="PF00651">
    <property type="entry name" value="BTB"/>
    <property type="match status" value="1"/>
</dbReference>
<dbReference type="PROSITE" id="PS50097">
    <property type="entry name" value="BTB"/>
    <property type="match status" value="1"/>
</dbReference>
<feature type="non-terminal residue" evidence="4">
    <location>
        <position position="1"/>
    </location>
</feature>
<name>A0AA38BT56_TAXCH</name>
<dbReference type="InterPro" id="IPR057250">
    <property type="entry name" value="Znf_C2HC_NPR-type"/>
</dbReference>
<evidence type="ECO:0000313" key="4">
    <source>
        <dbReference type="EMBL" id="KAH9289550.1"/>
    </source>
</evidence>
<dbReference type="SMART" id="SM00225">
    <property type="entry name" value="BTB"/>
    <property type="match status" value="1"/>
</dbReference>
<evidence type="ECO:0008006" key="6">
    <source>
        <dbReference type="Google" id="ProtNLM"/>
    </source>
</evidence>
<dbReference type="GO" id="GO:0042742">
    <property type="term" value="P:defense response to bacterium"/>
    <property type="evidence" value="ECO:0007669"/>
    <property type="project" value="TreeGrafter"/>
</dbReference>
<accession>A0AA38BT56</accession>
<evidence type="ECO:0000259" key="2">
    <source>
        <dbReference type="PROSITE" id="PS50097"/>
    </source>
</evidence>
<dbReference type="CDD" id="cd18310">
    <property type="entry name" value="BTB_POZ_NPR_plant"/>
    <property type="match status" value="1"/>
</dbReference>
<reference evidence="4 5" key="1">
    <citation type="journal article" date="2021" name="Nat. Plants">
        <title>The Taxus genome provides insights into paclitaxel biosynthesis.</title>
        <authorList>
            <person name="Xiong X."/>
            <person name="Gou J."/>
            <person name="Liao Q."/>
            <person name="Li Y."/>
            <person name="Zhou Q."/>
            <person name="Bi G."/>
            <person name="Li C."/>
            <person name="Du R."/>
            <person name="Wang X."/>
            <person name="Sun T."/>
            <person name="Guo L."/>
            <person name="Liang H."/>
            <person name="Lu P."/>
            <person name="Wu Y."/>
            <person name="Zhang Z."/>
            <person name="Ro D.K."/>
            <person name="Shang Y."/>
            <person name="Huang S."/>
            <person name="Yan J."/>
        </authorList>
    </citation>
    <scope>NUCLEOTIDE SEQUENCE [LARGE SCALE GENOMIC DNA]</scope>
    <source>
        <strain evidence="4">Ta-2019</strain>
    </source>
</reference>
<dbReference type="SUPFAM" id="SSF54695">
    <property type="entry name" value="POZ domain"/>
    <property type="match status" value="1"/>
</dbReference>
<dbReference type="AlphaFoldDB" id="A0AA38BT56"/>
<dbReference type="InterPro" id="IPR011333">
    <property type="entry name" value="SKP1/BTB/POZ_sf"/>
</dbReference>